<evidence type="ECO:0000313" key="1">
    <source>
        <dbReference type="EMBL" id="EYC43514.1"/>
    </source>
</evidence>
<name>A0A016WUP6_9BILA</name>
<dbReference type="EMBL" id="JARK01000091">
    <property type="protein sequence ID" value="EYC43514.1"/>
    <property type="molecule type" value="Genomic_DNA"/>
</dbReference>
<protein>
    <submittedName>
        <fullName evidence="1">Uncharacterized protein</fullName>
    </submittedName>
</protein>
<comment type="caution">
    <text evidence="1">The sequence shown here is derived from an EMBL/GenBank/DDBJ whole genome shotgun (WGS) entry which is preliminary data.</text>
</comment>
<keyword evidence="2" id="KW-1185">Reference proteome</keyword>
<organism evidence="1 2">
    <name type="scientific">Ancylostoma ceylanicum</name>
    <dbReference type="NCBI Taxonomy" id="53326"/>
    <lineage>
        <taxon>Eukaryota</taxon>
        <taxon>Metazoa</taxon>
        <taxon>Ecdysozoa</taxon>
        <taxon>Nematoda</taxon>
        <taxon>Chromadorea</taxon>
        <taxon>Rhabditida</taxon>
        <taxon>Rhabditina</taxon>
        <taxon>Rhabditomorpha</taxon>
        <taxon>Strongyloidea</taxon>
        <taxon>Ancylostomatidae</taxon>
        <taxon>Ancylostomatinae</taxon>
        <taxon>Ancylostoma</taxon>
    </lineage>
</organism>
<dbReference type="Proteomes" id="UP000024635">
    <property type="component" value="Unassembled WGS sequence"/>
</dbReference>
<dbReference type="AlphaFoldDB" id="A0A016WUP6"/>
<accession>A0A016WUP6</accession>
<proteinExistence type="predicted"/>
<evidence type="ECO:0000313" key="2">
    <source>
        <dbReference type="Proteomes" id="UP000024635"/>
    </source>
</evidence>
<sequence>MRIDQRNLRGFSRLFGVQLMAGNVKKWSKKVVPTGRPKTSINWMFLKDFFLFVKATGKYSAQRSIRKNALFAHI</sequence>
<gene>
    <name evidence="1" type="primary">Acey_s0491.g2401</name>
    <name evidence="1" type="ORF">Y032_0491g2401</name>
</gene>
<reference evidence="2" key="1">
    <citation type="journal article" date="2015" name="Nat. Genet.">
        <title>The genome and transcriptome of the zoonotic hookworm Ancylostoma ceylanicum identify infection-specific gene families.</title>
        <authorList>
            <person name="Schwarz E.M."/>
            <person name="Hu Y."/>
            <person name="Antoshechkin I."/>
            <person name="Miller M.M."/>
            <person name="Sternberg P.W."/>
            <person name="Aroian R.V."/>
        </authorList>
    </citation>
    <scope>NUCLEOTIDE SEQUENCE</scope>
    <source>
        <strain evidence="2">HY135</strain>
    </source>
</reference>